<comment type="caution">
    <text evidence="2">The sequence shown here is derived from an EMBL/GenBank/DDBJ whole genome shotgun (WGS) entry which is preliminary data.</text>
</comment>
<dbReference type="EMBL" id="BARS01039416">
    <property type="protein sequence ID" value="GAG18666.1"/>
    <property type="molecule type" value="Genomic_DNA"/>
</dbReference>
<organism evidence="2">
    <name type="scientific">marine sediment metagenome</name>
    <dbReference type="NCBI Taxonomy" id="412755"/>
    <lineage>
        <taxon>unclassified sequences</taxon>
        <taxon>metagenomes</taxon>
        <taxon>ecological metagenomes</taxon>
    </lineage>
</organism>
<feature type="region of interest" description="Disordered" evidence="1">
    <location>
        <begin position="28"/>
        <end position="53"/>
    </location>
</feature>
<gene>
    <name evidence="2" type="ORF">S01H1_60189</name>
</gene>
<sequence>MGQRSSRGGNERFFCKVKEGKDFRGDVPLYVAQGNPKPDAEIAKKRRFRTGTG</sequence>
<reference evidence="2" key="1">
    <citation type="journal article" date="2014" name="Front. Microbiol.">
        <title>High frequency of phylogenetically diverse reductive dehalogenase-homologous genes in deep subseafloor sedimentary metagenomes.</title>
        <authorList>
            <person name="Kawai M."/>
            <person name="Futagami T."/>
            <person name="Toyoda A."/>
            <person name="Takaki Y."/>
            <person name="Nishi S."/>
            <person name="Hori S."/>
            <person name="Arai W."/>
            <person name="Tsubouchi T."/>
            <person name="Morono Y."/>
            <person name="Uchiyama I."/>
            <person name="Ito T."/>
            <person name="Fujiyama A."/>
            <person name="Inagaki F."/>
            <person name="Takami H."/>
        </authorList>
    </citation>
    <scope>NUCLEOTIDE SEQUENCE</scope>
    <source>
        <strain evidence="2">Expedition CK06-06</strain>
    </source>
</reference>
<name>X0X0Y3_9ZZZZ</name>
<accession>X0X0Y3</accession>
<evidence type="ECO:0000313" key="2">
    <source>
        <dbReference type="EMBL" id="GAG18666.1"/>
    </source>
</evidence>
<proteinExistence type="predicted"/>
<evidence type="ECO:0000256" key="1">
    <source>
        <dbReference type="SAM" id="MobiDB-lite"/>
    </source>
</evidence>
<feature type="compositionally biased region" description="Basic residues" evidence="1">
    <location>
        <begin position="44"/>
        <end position="53"/>
    </location>
</feature>
<protein>
    <submittedName>
        <fullName evidence="2">Uncharacterized protein</fullName>
    </submittedName>
</protein>
<dbReference type="AlphaFoldDB" id="X0X0Y3"/>